<reference evidence="1 4" key="2">
    <citation type="submission" date="2016-03" db="EMBL/GenBank/DDBJ databases">
        <authorList>
            <person name="Ploux O."/>
        </authorList>
    </citation>
    <scope>NUCLEOTIDE SEQUENCE [LARGE SCALE GENOMIC DNA]</scope>
    <source>
        <strain evidence="1 4">R-45378</strain>
    </source>
</reference>
<evidence type="ECO:0000313" key="1">
    <source>
        <dbReference type="EMBL" id="OAI11625.1"/>
    </source>
</evidence>
<dbReference type="EMBL" id="LUUL01000134">
    <property type="protein sequence ID" value="OAI21792.1"/>
    <property type="molecule type" value="Genomic_DNA"/>
</dbReference>
<dbReference type="InterPro" id="IPR023534">
    <property type="entry name" value="Rof/RNase_P-like"/>
</dbReference>
<dbReference type="OrthoDB" id="5344363at2"/>
<dbReference type="InterPro" id="IPR009778">
    <property type="entry name" value="ROF"/>
</dbReference>
<dbReference type="EMBL" id="LUUJ01000119">
    <property type="protein sequence ID" value="OAI11625.1"/>
    <property type="molecule type" value="Genomic_DNA"/>
</dbReference>
<organism evidence="1 4">
    <name type="scientific">Methylomonas koyamae</name>
    <dbReference type="NCBI Taxonomy" id="702114"/>
    <lineage>
        <taxon>Bacteria</taxon>
        <taxon>Pseudomonadati</taxon>
        <taxon>Pseudomonadota</taxon>
        <taxon>Gammaproteobacteria</taxon>
        <taxon>Methylococcales</taxon>
        <taxon>Methylococcaceae</taxon>
        <taxon>Methylomonas</taxon>
    </lineage>
</organism>
<dbReference type="InterPro" id="IPR038626">
    <property type="entry name" value="Rof-like_sf"/>
</dbReference>
<dbReference type="AlphaFoldDB" id="A0A177N183"/>
<comment type="caution">
    <text evidence="1">The sequence shown here is derived from an EMBL/GenBank/DDBJ whole genome shotgun (WGS) entry which is preliminary data.</text>
</comment>
<evidence type="ECO:0000313" key="3">
    <source>
        <dbReference type="Proteomes" id="UP000077734"/>
    </source>
</evidence>
<sequence>MTQPIACDLHDYLEIACMYGYRVRLTLKDGRIIEAKAVDTGTTADKREYLQLDSERVETHCLAKMEVLTPNAAFEEVRF</sequence>
<proteinExistence type="predicted"/>
<dbReference type="Proteomes" id="UP000077734">
    <property type="component" value="Unassembled WGS sequence"/>
</dbReference>
<protein>
    <submittedName>
        <fullName evidence="1">Transcriptional regulator</fullName>
    </submittedName>
</protein>
<evidence type="ECO:0000313" key="2">
    <source>
        <dbReference type="EMBL" id="OAI21792.1"/>
    </source>
</evidence>
<dbReference type="KEGG" id="mko:MKLM6_0085"/>
<gene>
    <name evidence="2" type="ORF">A1356_20370</name>
    <name evidence="1" type="ORF">A1507_20160</name>
</gene>
<reference evidence="2 3" key="1">
    <citation type="submission" date="2016-03" db="EMBL/GenBank/DDBJ databases">
        <authorList>
            <person name="Heylen K."/>
            <person name="De Vos P."/>
            <person name="Vekeman B."/>
        </authorList>
    </citation>
    <scope>NUCLEOTIDE SEQUENCE [LARGE SCALE GENOMIC DNA]</scope>
    <source>
        <strain evidence="2 3">R-49807</strain>
    </source>
</reference>
<evidence type="ECO:0000313" key="4">
    <source>
        <dbReference type="Proteomes" id="UP000077857"/>
    </source>
</evidence>
<dbReference type="RefSeq" id="WP_054759186.1">
    <property type="nucleotide sequence ID" value="NZ_AP019777.1"/>
</dbReference>
<dbReference type="Proteomes" id="UP000077857">
    <property type="component" value="Unassembled WGS sequence"/>
</dbReference>
<accession>A0A177N183</accession>
<dbReference type="SUPFAM" id="SSF101744">
    <property type="entry name" value="Rof/RNase P subunit-like"/>
    <property type="match status" value="1"/>
</dbReference>
<dbReference type="Gene3D" id="2.30.30.400">
    <property type="entry name" value="Rof-like"/>
    <property type="match status" value="1"/>
</dbReference>
<dbReference type="Pfam" id="PF07073">
    <property type="entry name" value="ROF"/>
    <property type="match status" value="1"/>
</dbReference>
<name>A0A177N183_9GAMM</name>
<keyword evidence="3" id="KW-1185">Reference proteome</keyword>